<sequence length="360" mass="41780">MKKISLVLLFMLIFTSCYGKPSIERTSVIAGIGHDIDKDKTLSSSFEFIVFKSQNVVDKSVVTTKGKSIFEMFNKRLLITKRRHLPGTVRTLLISEERGKFGISDIIDAFLRDQERNLNTTVAVSKQRTEEILKLNAKDSNTMAEEIEDLIKSSYEANFTQRDTNIKDFFNMYYQEGRHIMLPYIEKYKDTVKLSGIAVFKKDKLIFTIPEEDTKYINLLRNEKAQGYLTFFDENSKSIDLFCNSRRNVKVDINDNKITYNIYLLIYSSVKEANIDDAQELTKDKLIELEEKYSNELTKQLQEIADKYQNKYGTDIFDVQKYAVAKLGRDKIDFIEENFINSNIKISAKIKILSPGRIIR</sequence>
<dbReference type="STRING" id="857293.CAAU_1593"/>
<evidence type="ECO:0000313" key="12">
    <source>
        <dbReference type="Proteomes" id="UP000007652"/>
    </source>
</evidence>
<feature type="domain" description="Spore germination GerAC-like C-terminal" evidence="9">
    <location>
        <begin position="195"/>
        <end position="356"/>
    </location>
</feature>
<evidence type="ECO:0000256" key="3">
    <source>
        <dbReference type="ARBA" id="ARBA00022544"/>
    </source>
</evidence>
<evidence type="ECO:0000256" key="1">
    <source>
        <dbReference type="ARBA" id="ARBA00004635"/>
    </source>
</evidence>
<dbReference type="RefSeq" id="WP_008908941.1">
    <property type="nucleotide sequence ID" value="NZ_CAKP01000082.1"/>
</dbReference>
<dbReference type="OrthoDB" id="1949745at2"/>
<evidence type="ECO:0000256" key="6">
    <source>
        <dbReference type="ARBA" id="ARBA00023139"/>
    </source>
</evidence>
<dbReference type="NCBIfam" id="TIGR02887">
    <property type="entry name" value="spore_ger_x_C"/>
    <property type="match status" value="1"/>
</dbReference>
<dbReference type="Pfam" id="PF25198">
    <property type="entry name" value="Spore_GerAC_N"/>
    <property type="match status" value="1"/>
</dbReference>
<evidence type="ECO:0000256" key="7">
    <source>
        <dbReference type="ARBA" id="ARBA00023288"/>
    </source>
</evidence>
<name>I7LJF9_9CLOT</name>
<feature type="signal peptide" evidence="8">
    <location>
        <begin position="1"/>
        <end position="19"/>
    </location>
</feature>
<keyword evidence="7" id="KW-0449">Lipoprotein</keyword>
<comment type="similarity">
    <text evidence="2">Belongs to the GerABKC lipoprotein family.</text>
</comment>
<dbReference type="EMBL" id="CAKP01000082">
    <property type="protein sequence ID" value="CCJ33677.1"/>
    <property type="molecule type" value="Genomic_DNA"/>
</dbReference>
<proteinExistence type="inferred from homology"/>
<evidence type="ECO:0000256" key="4">
    <source>
        <dbReference type="ARBA" id="ARBA00022729"/>
    </source>
</evidence>
<keyword evidence="3" id="KW-0309">Germination</keyword>
<dbReference type="InterPro" id="IPR038501">
    <property type="entry name" value="Spore_GerAC_C_sf"/>
</dbReference>
<gene>
    <name evidence="11" type="ORF">CAAU_1593</name>
</gene>
<evidence type="ECO:0000259" key="10">
    <source>
        <dbReference type="Pfam" id="PF25198"/>
    </source>
</evidence>
<dbReference type="Proteomes" id="UP000007652">
    <property type="component" value="Unassembled WGS sequence"/>
</dbReference>
<evidence type="ECO:0000313" key="11">
    <source>
        <dbReference type="EMBL" id="CCJ33677.1"/>
    </source>
</evidence>
<protein>
    <submittedName>
        <fullName evidence="11">Spore germination B3 GerAC like</fullName>
    </submittedName>
</protein>
<keyword evidence="5" id="KW-0472">Membrane</keyword>
<comment type="subcellular location">
    <subcellularLocation>
        <location evidence="1">Membrane</location>
        <topology evidence="1">Lipid-anchor</topology>
    </subcellularLocation>
</comment>
<dbReference type="InterPro" id="IPR057336">
    <property type="entry name" value="GerAC_N"/>
</dbReference>
<dbReference type="GO" id="GO:0016020">
    <property type="term" value="C:membrane"/>
    <property type="evidence" value="ECO:0007669"/>
    <property type="project" value="UniProtKB-SubCell"/>
</dbReference>
<reference evidence="11 12" key="1">
    <citation type="journal article" date="2011" name="J. Bacteriol.">
        <title>Draft genome sequence of Caloramator australicus strain RC3T, a thermoanaerobe from the Great Artesian Basin of Australia.</title>
        <authorList>
            <person name="Ogg C.D."/>
            <person name="Patel B.K.C."/>
        </authorList>
    </citation>
    <scope>NUCLEOTIDE SEQUENCE [LARGE SCALE GENOMIC DNA]</scope>
    <source>
        <strain evidence="11 12">RC3</strain>
    </source>
</reference>
<organism evidence="11 12">
    <name type="scientific">Caloramator australicus RC3</name>
    <dbReference type="NCBI Taxonomy" id="857293"/>
    <lineage>
        <taxon>Bacteria</taxon>
        <taxon>Bacillati</taxon>
        <taxon>Bacillota</taxon>
        <taxon>Clostridia</taxon>
        <taxon>Eubacteriales</taxon>
        <taxon>Clostridiaceae</taxon>
        <taxon>Caloramator</taxon>
    </lineage>
</organism>
<comment type="caution">
    <text evidence="11">The sequence shown here is derived from an EMBL/GenBank/DDBJ whole genome shotgun (WGS) entry which is preliminary data.</text>
</comment>
<evidence type="ECO:0000256" key="5">
    <source>
        <dbReference type="ARBA" id="ARBA00023136"/>
    </source>
</evidence>
<dbReference type="Gene3D" id="3.30.300.210">
    <property type="entry name" value="Nutrient germinant receptor protein C, domain 3"/>
    <property type="match status" value="1"/>
</dbReference>
<evidence type="ECO:0000256" key="8">
    <source>
        <dbReference type="SAM" id="SignalP"/>
    </source>
</evidence>
<dbReference type="Pfam" id="PF05504">
    <property type="entry name" value="Spore_GerAC"/>
    <property type="match status" value="1"/>
</dbReference>
<evidence type="ECO:0000259" key="9">
    <source>
        <dbReference type="Pfam" id="PF05504"/>
    </source>
</evidence>
<dbReference type="GO" id="GO:0009847">
    <property type="term" value="P:spore germination"/>
    <property type="evidence" value="ECO:0007669"/>
    <property type="project" value="InterPro"/>
</dbReference>
<keyword evidence="6" id="KW-0564">Palmitate</keyword>
<feature type="chain" id="PRO_5038813123" evidence="8">
    <location>
        <begin position="20"/>
        <end position="360"/>
    </location>
</feature>
<dbReference type="AlphaFoldDB" id="I7LJF9"/>
<dbReference type="PANTHER" id="PTHR35789">
    <property type="entry name" value="SPORE GERMINATION PROTEIN B3"/>
    <property type="match status" value="1"/>
</dbReference>
<accession>I7LJF9</accession>
<evidence type="ECO:0000256" key="2">
    <source>
        <dbReference type="ARBA" id="ARBA00007886"/>
    </source>
</evidence>
<keyword evidence="4 8" id="KW-0732">Signal</keyword>
<feature type="domain" description="Spore germination protein N-terminal" evidence="10">
    <location>
        <begin position="22"/>
        <end position="186"/>
    </location>
</feature>
<dbReference type="PROSITE" id="PS51257">
    <property type="entry name" value="PROKAR_LIPOPROTEIN"/>
    <property type="match status" value="1"/>
</dbReference>
<dbReference type="eggNOG" id="ENOG503081S">
    <property type="taxonomic scope" value="Bacteria"/>
</dbReference>
<dbReference type="PANTHER" id="PTHR35789:SF1">
    <property type="entry name" value="SPORE GERMINATION PROTEIN B3"/>
    <property type="match status" value="1"/>
</dbReference>
<dbReference type="InterPro" id="IPR008844">
    <property type="entry name" value="Spore_GerAC-like"/>
</dbReference>
<dbReference type="InterPro" id="IPR046953">
    <property type="entry name" value="Spore_GerAC-like_C"/>
</dbReference>
<keyword evidence="12" id="KW-1185">Reference proteome</keyword>